<proteinExistence type="predicted"/>
<feature type="region of interest" description="Disordered" evidence="1">
    <location>
        <begin position="24"/>
        <end position="74"/>
    </location>
</feature>
<feature type="compositionally biased region" description="Polar residues" evidence="1">
    <location>
        <begin position="34"/>
        <end position="44"/>
    </location>
</feature>
<name>A0ABY4HQL5_9FLAO</name>
<sequence>MKKETKGKFTLEKFEIAKLNIMRTINGGDDGSSVICTTTNTNDPDSSRECRDPRHDPRQPAPNIPNIPNRTNNP</sequence>
<evidence type="ECO:0000313" key="3">
    <source>
        <dbReference type="Proteomes" id="UP000830454"/>
    </source>
</evidence>
<protein>
    <recommendedName>
        <fullName evidence="4">Natural product</fullName>
    </recommendedName>
</protein>
<evidence type="ECO:0000313" key="2">
    <source>
        <dbReference type="EMBL" id="UOX34516.1"/>
    </source>
</evidence>
<organism evidence="2 3">
    <name type="scientific">Flavobacterium sediminilitoris</name>
    <dbReference type="NCBI Taxonomy" id="2024526"/>
    <lineage>
        <taxon>Bacteria</taxon>
        <taxon>Pseudomonadati</taxon>
        <taxon>Bacteroidota</taxon>
        <taxon>Flavobacteriia</taxon>
        <taxon>Flavobacteriales</taxon>
        <taxon>Flavobacteriaceae</taxon>
        <taxon>Flavobacterium</taxon>
    </lineage>
</organism>
<gene>
    <name evidence="2" type="ORF">LXD69_03150</name>
</gene>
<dbReference type="EMBL" id="CP090145">
    <property type="protein sequence ID" value="UOX34516.1"/>
    <property type="molecule type" value="Genomic_DNA"/>
</dbReference>
<feature type="compositionally biased region" description="Basic and acidic residues" evidence="1">
    <location>
        <begin position="45"/>
        <end position="58"/>
    </location>
</feature>
<keyword evidence="3" id="KW-1185">Reference proteome</keyword>
<evidence type="ECO:0008006" key="4">
    <source>
        <dbReference type="Google" id="ProtNLM"/>
    </source>
</evidence>
<reference evidence="2" key="2">
    <citation type="submission" date="2022-04" db="EMBL/GenBank/DDBJ databases">
        <title>Complete Genome Sequence of Flavobacterium sediminilitoris YSM-43, Isolated from a Tidal Sediment.</title>
        <authorList>
            <person name="Lee P.A."/>
        </authorList>
    </citation>
    <scope>NUCLEOTIDE SEQUENCE</scope>
    <source>
        <strain evidence="2">YSM-43</strain>
    </source>
</reference>
<dbReference type="RefSeq" id="WP_246917508.1">
    <property type="nucleotide sequence ID" value="NZ_CP090145.1"/>
</dbReference>
<reference evidence="2" key="1">
    <citation type="submission" date="2021-12" db="EMBL/GenBank/DDBJ databases">
        <authorList>
            <person name="Cha I.-T."/>
            <person name="Lee K.-E."/>
            <person name="Park S.-J."/>
        </authorList>
    </citation>
    <scope>NUCLEOTIDE SEQUENCE</scope>
    <source>
        <strain evidence="2">YSM-43</strain>
    </source>
</reference>
<accession>A0ABY4HQL5</accession>
<evidence type="ECO:0000256" key="1">
    <source>
        <dbReference type="SAM" id="MobiDB-lite"/>
    </source>
</evidence>
<dbReference type="Proteomes" id="UP000830454">
    <property type="component" value="Chromosome"/>
</dbReference>